<dbReference type="AlphaFoldDB" id="A0A161XUL8"/>
<reference evidence="2 3" key="1">
    <citation type="submission" date="2015-06" db="EMBL/GenBank/DDBJ databases">
        <title>Survival trade-offs in plant roots during colonization by closely related pathogenic and mutualistic fungi.</title>
        <authorList>
            <person name="Hacquard S."/>
            <person name="Kracher B."/>
            <person name="Hiruma K."/>
            <person name="Weinman A."/>
            <person name="Muench P."/>
            <person name="Garrido Oter R."/>
            <person name="Ver Loren van Themaat E."/>
            <person name="Dallerey J.-F."/>
            <person name="Damm U."/>
            <person name="Henrissat B."/>
            <person name="Lespinet O."/>
            <person name="Thon M."/>
            <person name="Kemen E."/>
            <person name="McHardy A.C."/>
            <person name="Schulze-Lefert P."/>
            <person name="O'Connell R.J."/>
        </authorList>
    </citation>
    <scope>NUCLEOTIDE SEQUENCE [LARGE SCALE GENOMIC DNA]</scope>
    <source>
        <strain evidence="2 3">0861</strain>
    </source>
</reference>
<organism evidence="2 3">
    <name type="scientific">Colletotrichum tofieldiae</name>
    <dbReference type="NCBI Taxonomy" id="708197"/>
    <lineage>
        <taxon>Eukaryota</taxon>
        <taxon>Fungi</taxon>
        <taxon>Dikarya</taxon>
        <taxon>Ascomycota</taxon>
        <taxon>Pezizomycotina</taxon>
        <taxon>Sordariomycetes</taxon>
        <taxon>Hypocreomycetidae</taxon>
        <taxon>Glomerellales</taxon>
        <taxon>Glomerellaceae</taxon>
        <taxon>Colletotrichum</taxon>
        <taxon>Colletotrichum spaethianum species complex</taxon>
    </lineage>
</organism>
<evidence type="ECO:0000313" key="2">
    <source>
        <dbReference type="EMBL" id="KZL75449.1"/>
    </source>
</evidence>
<gene>
    <name evidence="2" type="ORF">CT0861_04892</name>
</gene>
<sequence>MASSLFSRRKPRHRHRPSSPVIETSTRQNTPSASLTPPSTSTTLGDFSKIFASLHSDHAPATSSTTPASSEDAHQPLFSSFQPHLLNQSNASSSRVLFFIPDHVIRETMASQGSKARELKLTKTARATTAKLEAMESSTKPRSCAVAAASFPPSPPLSAISDDSSRHSELASSTGDFGRVALGRGGAALSDITTPPTTPPAQRATSPGSSDGLDLAGERLLKKQLFKRPRVVAAESLSVRLFQHFGAHDQWLRESFPEQYANGVHEFYDGSNITVSFYNAEKKRRGMDKKDHLPAFFSLPAFRDVLERGRLVERRFVAGSRNKMGVEPQYLLQARCLGFETKVFDRVRKFPASSDSEDEFRGMQMREQGVDELVYLGMAESLLDTKPGIMILATGDGNVGEFSSGFPRFVKRALTRGWIVEVYSFAESAHSIWKDPSFINNPEWNGRLSFHPLDSFIHDFIDPNKDQIFHPAASAAVSRSSNKKPSTVKTTKTINLSVGVPAPHTVPRQITAVVEQRAGTPAARPAQTSPVNPPAPIHSPQEAFTDGATGHFATHTQQSAQSYMASYPQYQVATQSYTSHYQQILGGYDYTAALTRNPAMPVTSPSWS</sequence>
<feature type="compositionally biased region" description="Low complexity" evidence="1">
    <location>
        <begin position="30"/>
        <end position="42"/>
    </location>
</feature>
<feature type="compositionally biased region" description="Low complexity" evidence="1">
    <location>
        <begin position="178"/>
        <end position="195"/>
    </location>
</feature>
<feature type="region of interest" description="Disordered" evidence="1">
    <location>
        <begin position="155"/>
        <end position="214"/>
    </location>
</feature>
<dbReference type="STRING" id="708197.A0A161XUL8"/>
<evidence type="ECO:0000256" key="1">
    <source>
        <dbReference type="SAM" id="MobiDB-lite"/>
    </source>
</evidence>
<dbReference type="CDD" id="cd18724">
    <property type="entry name" value="PIN_LabA-like"/>
    <property type="match status" value="1"/>
</dbReference>
<protein>
    <submittedName>
        <fullName evidence="2">Cell wall glucanase</fullName>
    </submittedName>
</protein>
<feature type="compositionally biased region" description="Basic residues" evidence="1">
    <location>
        <begin position="7"/>
        <end position="17"/>
    </location>
</feature>
<evidence type="ECO:0000313" key="3">
    <source>
        <dbReference type="Proteomes" id="UP000076552"/>
    </source>
</evidence>
<accession>A0A161XUL8</accession>
<dbReference type="EMBL" id="LFIV01000023">
    <property type="protein sequence ID" value="KZL75449.1"/>
    <property type="molecule type" value="Genomic_DNA"/>
</dbReference>
<proteinExistence type="predicted"/>
<feature type="region of interest" description="Disordered" evidence="1">
    <location>
        <begin position="1"/>
        <end position="42"/>
    </location>
</feature>
<comment type="caution">
    <text evidence="2">The sequence shown here is derived from an EMBL/GenBank/DDBJ whole genome shotgun (WGS) entry which is preliminary data.</text>
</comment>
<dbReference type="Proteomes" id="UP000076552">
    <property type="component" value="Unassembled WGS sequence"/>
</dbReference>
<name>A0A161XUL8_9PEZI</name>
<keyword evidence="3" id="KW-1185">Reference proteome</keyword>